<gene>
    <name evidence="3" type="ORF">M2A_0945</name>
</gene>
<evidence type="ECO:0000313" key="4">
    <source>
        <dbReference type="Proteomes" id="UP000028702"/>
    </source>
</evidence>
<dbReference type="AlphaFoldDB" id="A0A081B8S8"/>
<dbReference type="STRING" id="1333998.M2A_0945"/>
<protein>
    <submittedName>
        <fullName evidence="3">Zinc finger-domain-containing protein</fullName>
    </submittedName>
</protein>
<comment type="caution">
    <text evidence="3">The sequence shown here is derived from an EMBL/GenBank/DDBJ whole genome shotgun (WGS) entry which is preliminary data.</text>
</comment>
<feature type="region of interest" description="Disordered" evidence="1">
    <location>
        <begin position="243"/>
        <end position="268"/>
    </location>
</feature>
<reference evidence="3 4" key="1">
    <citation type="submission" date="2014-07" db="EMBL/GenBank/DDBJ databases">
        <title>Tepidicaulis marinum gen. nov., sp. nov., a novel marine bacterium denitrifying nitrate to nitrous oxide strictly under microaerobic conditions.</title>
        <authorList>
            <person name="Takeuchi M."/>
            <person name="Yamagishi T."/>
            <person name="Kamagata Y."/>
            <person name="Oshima K."/>
            <person name="Hattori M."/>
            <person name="Katayama T."/>
            <person name="Hanada S."/>
            <person name="Tamaki H."/>
            <person name="Marumo K."/>
            <person name="Maeda H."/>
            <person name="Nedachi M."/>
            <person name="Iwasaki W."/>
            <person name="Suwa Y."/>
            <person name="Sakata S."/>
        </authorList>
    </citation>
    <scope>NUCLEOTIDE SEQUENCE [LARGE SCALE GENOMIC DNA]</scope>
    <source>
        <strain evidence="3 4">MA2</strain>
    </source>
</reference>
<evidence type="ECO:0000256" key="2">
    <source>
        <dbReference type="SAM" id="Phobius"/>
    </source>
</evidence>
<proteinExistence type="predicted"/>
<keyword evidence="2" id="KW-1133">Transmembrane helix</keyword>
<name>A0A081B8S8_9HYPH</name>
<dbReference type="eggNOG" id="ENOG5032ZVA">
    <property type="taxonomic scope" value="Bacteria"/>
</dbReference>
<feature type="region of interest" description="Disordered" evidence="1">
    <location>
        <begin position="18"/>
        <end position="98"/>
    </location>
</feature>
<sequence length="268" mass="29430">MDAAGFEPSGRKVRCAKCGEHWHQEPESAQAKEDAEELESAAAVEAESGDAESSDDVPPPPPPLDPDFGKPARKSQSADDEEDEPAPARSRPRHQMPIKARGSRTLQVAGWVALIAFVAGSALGAAAFRSEIIRLWPATQTLYAAFNDPVDIDDMAFQNVSYEYQFENGLPVLSIRGEVINEGEARIPLRPVQIDLRGENRERLYHWTFRLPETALDPAERAEFVTRLSSPPLEARDLVIRFTEEEDATPEAGAEAEKGGAEKDEAAR</sequence>
<evidence type="ECO:0000313" key="3">
    <source>
        <dbReference type="EMBL" id="GAK44446.1"/>
    </source>
</evidence>
<accession>A0A081B8S8</accession>
<dbReference type="Proteomes" id="UP000028702">
    <property type="component" value="Unassembled WGS sequence"/>
</dbReference>
<feature type="compositionally biased region" description="Basic and acidic residues" evidence="1">
    <location>
        <begin position="255"/>
        <end position="268"/>
    </location>
</feature>
<organism evidence="3 4">
    <name type="scientific">Tepidicaulis marinus</name>
    <dbReference type="NCBI Taxonomy" id="1333998"/>
    <lineage>
        <taxon>Bacteria</taxon>
        <taxon>Pseudomonadati</taxon>
        <taxon>Pseudomonadota</taxon>
        <taxon>Alphaproteobacteria</taxon>
        <taxon>Hyphomicrobiales</taxon>
        <taxon>Parvibaculaceae</taxon>
        <taxon>Tepidicaulis</taxon>
    </lineage>
</organism>
<evidence type="ECO:0000256" key="1">
    <source>
        <dbReference type="SAM" id="MobiDB-lite"/>
    </source>
</evidence>
<feature type="transmembrane region" description="Helical" evidence="2">
    <location>
        <begin position="108"/>
        <end position="128"/>
    </location>
</feature>
<keyword evidence="4" id="KW-1185">Reference proteome</keyword>
<feature type="compositionally biased region" description="Basic and acidic residues" evidence="1">
    <location>
        <begin position="18"/>
        <end position="33"/>
    </location>
</feature>
<keyword evidence="2" id="KW-0812">Transmembrane</keyword>
<dbReference type="EMBL" id="BBIO01000003">
    <property type="protein sequence ID" value="GAK44446.1"/>
    <property type="molecule type" value="Genomic_DNA"/>
</dbReference>
<keyword evidence="2" id="KW-0472">Membrane</keyword>